<feature type="compositionally biased region" description="Low complexity" evidence="16">
    <location>
        <begin position="235"/>
        <end position="245"/>
    </location>
</feature>
<dbReference type="OrthoDB" id="1100386at2759"/>
<dbReference type="Gene3D" id="2.60.220.50">
    <property type="match status" value="1"/>
</dbReference>
<evidence type="ECO:0000256" key="12">
    <source>
        <dbReference type="ARBA" id="ARBA00023157"/>
    </source>
</evidence>
<dbReference type="Gene3D" id="4.10.1240.10">
    <property type="entry name" value="GPCR, family 2, extracellular hormone receptor domain"/>
    <property type="match status" value="1"/>
</dbReference>
<evidence type="ECO:0000256" key="15">
    <source>
        <dbReference type="ARBA" id="ARBA00023224"/>
    </source>
</evidence>
<evidence type="ECO:0000256" key="6">
    <source>
        <dbReference type="ARBA" id="ARBA00022553"/>
    </source>
</evidence>
<evidence type="ECO:0000256" key="17">
    <source>
        <dbReference type="SAM" id="Phobius"/>
    </source>
</evidence>
<comment type="subunit">
    <text evidence="3">Forms a heterodimer, consisting of a large extracellular region non-covalently linked to a seven-transmembrane moiety.</text>
</comment>
<organism evidence="21 22">
    <name type="scientific">Ceratitis capitata</name>
    <name type="common">Mediterranean fruit fly</name>
    <name type="synonym">Tephritis capitata</name>
    <dbReference type="NCBI Taxonomy" id="7213"/>
    <lineage>
        <taxon>Eukaryota</taxon>
        <taxon>Metazoa</taxon>
        <taxon>Ecdysozoa</taxon>
        <taxon>Arthropoda</taxon>
        <taxon>Hexapoda</taxon>
        <taxon>Insecta</taxon>
        <taxon>Pterygota</taxon>
        <taxon>Neoptera</taxon>
        <taxon>Endopterygota</taxon>
        <taxon>Diptera</taxon>
        <taxon>Brachycera</taxon>
        <taxon>Muscomorpha</taxon>
        <taxon>Tephritoidea</taxon>
        <taxon>Tephritidae</taxon>
        <taxon>Ceratitis</taxon>
        <taxon>Ceratitis</taxon>
    </lineage>
</organism>
<evidence type="ECO:0000256" key="13">
    <source>
        <dbReference type="ARBA" id="ARBA00023170"/>
    </source>
</evidence>
<feature type="transmembrane region" description="Helical" evidence="17">
    <location>
        <begin position="839"/>
        <end position="860"/>
    </location>
</feature>
<dbReference type="PROSITE" id="PS50261">
    <property type="entry name" value="G_PROTEIN_RECEP_F2_4"/>
    <property type="match status" value="1"/>
</dbReference>
<feature type="region of interest" description="Disordered" evidence="16">
    <location>
        <begin position="1335"/>
        <end position="1362"/>
    </location>
</feature>
<keyword evidence="7 17" id="KW-0812">Transmembrane</keyword>
<evidence type="ECO:0000256" key="11">
    <source>
        <dbReference type="ARBA" id="ARBA00023136"/>
    </source>
</evidence>
<dbReference type="InterPro" id="IPR000922">
    <property type="entry name" value="Lectin_gal-bd_dom"/>
</dbReference>
<feature type="region of interest" description="Disordered" evidence="16">
    <location>
        <begin position="1669"/>
        <end position="1739"/>
    </location>
</feature>
<feature type="transmembrane region" description="Helical" evidence="17">
    <location>
        <begin position="880"/>
        <end position="906"/>
    </location>
</feature>
<feature type="domain" description="SUEL-type lectin" evidence="19">
    <location>
        <begin position="1"/>
        <end position="46"/>
    </location>
</feature>
<keyword evidence="9 17" id="KW-1133">Transmembrane helix</keyword>
<keyword evidence="22" id="KW-1185">Reference proteome</keyword>
<feature type="compositionally biased region" description="Low complexity" evidence="16">
    <location>
        <begin position="1696"/>
        <end position="1706"/>
    </location>
</feature>
<feature type="compositionally biased region" description="Polar residues" evidence="16">
    <location>
        <begin position="187"/>
        <end position="210"/>
    </location>
</feature>
<keyword evidence="6" id="KW-0597">Phosphoprotein</keyword>
<comment type="subcellular location">
    <subcellularLocation>
        <location evidence="1">Cell membrane</location>
        <topology evidence="1">Multi-pass membrane protein</topology>
    </subcellularLocation>
</comment>
<evidence type="ECO:0000259" key="19">
    <source>
        <dbReference type="PROSITE" id="PS50228"/>
    </source>
</evidence>
<evidence type="ECO:0000256" key="3">
    <source>
        <dbReference type="ARBA" id="ARBA00011834"/>
    </source>
</evidence>
<keyword evidence="5" id="KW-1003">Cell membrane</keyword>
<evidence type="ECO:0000256" key="5">
    <source>
        <dbReference type="ARBA" id="ARBA00022475"/>
    </source>
</evidence>
<keyword evidence="12" id="KW-1015">Disulfide bond</keyword>
<evidence type="ECO:0000256" key="14">
    <source>
        <dbReference type="ARBA" id="ARBA00023180"/>
    </source>
</evidence>
<dbReference type="PROSITE" id="PS50228">
    <property type="entry name" value="SUEL_LECTIN"/>
    <property type="match status" value="1"/>
</dbReference>
<feature type="domain" description="G-protein coupled receptors family 2 profile 2" evidence="20">
    <location>
        <begin position="730"/>
        <end position="986"/>
    </location>
</feature>
<feature type="transmembrane region" description="Helical" evidence="17">
    <location>
        <begin position="732"/>
        <end position="755"/>
    </location>
</feature>
<feature type="region of interest" description="Disordered" evidence="16">
    <location>
        <begin position="78"/>
        <end position="263"/>
    </location>
</feature>
<name>A0A811V972_CERCA</name>
<keyword evidence="10" id="KW-0297">G-protein coupled receptor</keyword>
<evidence type="ECO:0000256" key="2">
    <source>
        <dbReference type="ARBA" id="ARBA00010933"/>
    </source>
</evidence>
<evidence type="ECO:0000256" key="16">
    <source>
        <dbReference type="SAM" id="MobiDB-lite"/>
    </source>
</evidence>
<dbReference type="PANTHER" id="PTHR12011:SF475">
    <property type="entry name" value="LATROPHILIN CIRL"/>
    <property type="match status" value="1"/>
</dbReference>
<proteinExistence type="inferred from homology"/>
<sequence length="1762" mass="192126">MFPKSLTVLNSKCAHKQSCSVLATTSMFGDPCPGTHKYLEAHYQCISAAQTSTTTNRPSPPWVLANNPPLLANGSTLINPSAPLQPQGPGRLPLPSNGGLPGSNGMWHTIPPPTPGPPQPTLPSGRIKGSSYNTTVIKNANRHDGLPPPPPLHHHHHTGHHAATPVDGDSTAGNTRPTAKNDVATRIPNTNQTKTHAAPSNTTNAPNTRILSGVGGSGTDDGTLLTAKTPQNRGSQQQQSTSTQQHATGNSNVLGNHNNGDAGNNGIRTINNINNLNMGLGAIAEDESNMYCGPTNARNLFWNITRVGDVNVQPCPGGATGIAKWRCVLMKRINYKIGEDSMTAETTTMRTIARANCSSNNGNSSCETAADRLNQRIGNFEPTWHPITPDLTQCRSLWLNSLEVRVNQRESSVISIANDLSEVTSSKTLYGGDMLVTTKIIETMSEKMFHDKETLPDQRQREAIILELLHGVVKTGSNLLDESQLSSWMDLNQEDQMRVATSLLTGLEYNAFLLADTIIRERNIVQKVKNILLSVRVLETKNIQSNEVFPDAEQWQISDDRIELPRTALIENSEGGLVRIVFAAFDRLESILKPTYDHFDTKSSRSYVRNTALLASERNYSAVTADLQQQRIRILNSKVISASLGKGRHTQLSQPIKLVLRHIKTENVTNPTCVFWNYIDHAWSANGCTLESTNRTHSICMCNHLTNFAILMDVMDEHNHSLFGVFDGNMRIFIYISVAICLVFVVIAILTLKIFNGVFIKSARTSIYRSIYICLFSIEILFLIGIEQNETSILCGFTTVFLHCSILAAIAWFCFEAFQSYSTLTTDDMLLEVDQTSKVNCYYLLAYGVTLTIVAISLAINPNTYTQNDFCVLMEANSLFYGSFVAPVMLYLLGALGYTFLSWVIMCRKSHTTLKNKEHTRLANVRFDIRCSFIFLLLLIAVWISAYYYLRLSKMEDELAVVCGYLFISFNTLMGLYIFAFHCIQNEKIRREYRKYVRQNSWLPKCLRCSKASISSGIVGNNGIGGSNLGTGNGGGGGGGTLSGPHRGTISGVQMKKTKLPVGSEGLVSDETGGIISAGEDAIIASSDCELNDPCNLSSTGDGDVDVVKGVGVSGGNMTLQQHSKGGHSIIDAMQGHIVLERGGGGGGANAMHSVSGSGGLRTPSAGHTSPTSSAGSTHLIFGGQKQQMIGAGVASAGGGPQEAYYHQPDYYGWKQQMGSSKPGGGNNAMSLAQARDYMGNAAAPQQAHEFFYWTQKHQPHGKKKRGSGIGGESPSGSLHSRTTAASQQILFYPSYKKTTLKQQQLQQQQQQQQQQYPHYDEAVGAAAYYQQQQQQQLQQHRRHASAAMMQQQLSSDEEQLDQAAAAHAHLLHLGRRAGSQLPPPPAPASHAYHYPHSHHSPEFMGAAHTPTQRYYRNKRSNCDLSHEEYDPSGRAGSEQYYNQNSMGGDGPVYEEILSNRNSDVQHYEMDLNMYGVANDDDDDDEDERRACNDDELENERSSAMRRALRQQHLRQRHHYEAARNGVIGGGGVGNNGGGSRYGHAESGASSEEDDDDDDEEEAEFESAQRRGLPQGDERMRRLIAMQDEEFQRRFQRQRKKGEGALNDKPATAYFDHHNAPAPSGSSSGGGGGGVGATVFGISGGGSGGAGSIRAIKKISPNNRIGGVHELFTTTHGNNSSGGGSGFGPPLPPANQHQQQQQHQQQLYPLPKRQQLSPTTLTATATATTPSSSHPQPIIGRNISAMLDENNTVRCYLEPLPK</sequence>
<evidence type="ECO:0000256" key="1">
    <source>
        <dbReference type="ARBA" id="ARBA00004651"/>
    </source>
</evidence>
<dbReference type="Gene3D" id="2.60.120.740">
    <property type="match status" value="1"/>
</dbReference>
<feature type="transmembrane region" description="Helical" evidence="17">
    <location>
        <begin position="791"/>
        <end position="818"/>
    </location>
</feature>
<evidence type="ECO:0000256" key="4">
    <source>
        <dbReference type="ARBA" id="ARBA00015543"/>
    </source>
</evidence>
<feature type="compositionally biased region" description="Low complexity" evidence="16">
    <location>
        <begin position="84"/>
        <end position="95"/>
    </location>
</feature>
<dbReference type="PANTHER" id="PTHR12011">
    <property type="entry name" value="ADHESION G-PROTEIN COUPLED RECEPTOR"/>
    <property type="match status" value="1"/>
</dbReference>
<keyword evidence="14" id="KW-0325">Glycoprotein</keyword>
<dbReference type="Pfam" id="PF01825">
    <property type="entry name" value="GPS"/>
    <property type="match status" value="1"/>
</dbReference>
<feature type="region of interest" description="Disordered" evidence="16">
    <location>
        <begin position="1377"/>
        <end position="1406"/>
    </location>
</feature>
<feature type="region of interest" description="Disordered" evidence="16">
    <location>
        <begin position="1158"/>
        <end position="1177"/>
    </location>
</feature>
<evidence type="ECO:0000313" key="22">
    <source>
        <dbReference type="Proteomes" id="UP000606786"/>
    </source>
</evidence>
<feature type="compositionally biased region" description="Acidic residues" evidence="16">
    <location>
        <begin position="1551"/>
        <end position="1565"/>
    </location>
</feature>
<evidence type="ECO:0000256" key="7">
    <source>
        <dbReference type="ARBA" id="ARBA00022692"/>
    </source>
</evidence>
<feature type="region of interest" description="Disordered" evidence="16">
    <location>
        <begin position="1257"/>
        <end position="1284"/>
    </location>
</feature>
<feature type="compositionally biased region" description="Polar residues" evidence="16">
    <location>
        <begin position="1166"/>
        <end position="1177"/>
    </location>
</feature>
<feature type="compositionally biased region" description="Basic residues" evidence="16">
    <location>
        <begin position="1507"/>
        <end position="1518"/>
    </location>
</feature>
<dbReference type="InterPro" id="IPR057244">
    <property type="entry name" value="GAIN_B"/>
</dbReference>
<dbReference type="Pfam" id="PF16489">
    <property type="entry name" value="GAIN"/>
    <property type="match status" value="1"/>
</dbReference>
<accession>A0A811V972</accession>
<dbReference type="SMART" id="SM00303">
    <property type="entry name" value="GPS"/>
    <property type="match status" value="1"/>
</dbReference>
<dbReference type="InterPro" id="IPR032471">
    <property type="entry name" value="AGRL2-4_GAIN_subdom_A"/>
</dbReference>
<dbReference type="GO" id="GO:0005886">
    <property type="term" value="C:plasma membrane"/>
    <property type="evidence" value="ECO:0007669"/>
    <property type="project" value="UniProtKB-SubCell"/>
</dbReference>
<evidence type="ECO:0000256" key="9">
    <source>
        <dbReference type="ARBA" id="ARBA00022989"/>
    </source>
</evidence>
<feature type="region of interest" description="Disordered" evidence="16">
    <location>
        <begin position="1424"/>
        <end position="1452"/>
    </location>
</feature>
<dbReference type="Proteomes" id="UP000606786">
    <property type="component" value="Unassembled WGS sequence"/>
</dbReference>
<dbReference type="KEGG" id="ccat:101450768"/>
<feature type="transmembrane region" description="Helical" evidence="17">
    <location>
        <begin position="767"/>
        <end position="785"/>
    </location>
</feature>
<evidence type="ECO:0000256" key="10">
    <source>
        <dbReference type="ARBA" id="ARBA00023040"/>
    </source>
</evidence>
<dbReference type="InterPro" id="IPR043159">
    <property type="entry name" value="Lectin_gal-bd_sf"/>
</dbReference>
<feature type="transmembrane region" description="Helical" evidence="17">
    <location>
        <begin position="927"/>
        <end position="950"/>
    </location>
</feature>
<feature type="compositionally biased region" description="Pro residues" evidence="16">
    <location>
        <begin position="110"/>
        <end position="121"/>
    </location>
</feature>
<dbReference type="Gene3D" id="1.20.1070.10">
    <property type="entry name" value="Rhodopsin 7-helix transmembrane proteins"/>
    <property type="match status" value="1"/>
</dbReference>
<dbReference type="FunFam" id="1.25.40.610:FF:000006">
    <property type="entry name" value="latrophilin Cirl isoform X2"/>
    <property type="match status" value="1"/>
</dbReference>
<dbReference type="PROSITE" id="PS50221">
    <property type="entry name" value="GAIN_B"/>
    <property type="match status" value="1"/>
</dbReference>
<feature type="region of interest" description="Disordered" evidence="16">
    <location>
        <begin position="1590"/>
        <end position="1631"/>
    </location>
</feature>
<dbReference type="Pfam" id="PF02140">
    <property type="entry name" value="SUEL_Lectin"/>
    <property type="match status" value="1"/>
</dbReference>
<keyword evidence="13" id="KW-0675">Receptor</keyword>
<dbReference type="InterPro" id="IPR046338">
    <property type="entry name" value="GAIN_dom_sf"/>
</dbReference>
<dbReference type="InterPro" id="IPR017981">
    <property type="entry name" value="GPCR_2-like_7TM"/>
</dbReference>
<dbReference type="Gene3D" id="1.25.40.610">
    <property type="match status" value="1"/>
</dbReference>
<keyword evidence="11 17" id="KW-0472">Membrane</keyword>
<dbReference type="Pfam" id="PF00002">
    <property type="entry name" value="7tm_2"/>
    <property type="match status" value="1"/>
</dbReference>
<feature type="compositionally biased region" description="Gly residues" evidence="16">
    <location>
        <begin position="1527"/>
        <end position="1541"/>
    </location>
</feature>
<evidence type="ECO:0000259" key="18">
    <source>
        <dbReference type="PROSITE" id="PS50221"/>
    </source>
</evidence>
<evidence type="ECO:0000259" key="20">
    <source>
        <dbReference type="PROSITE" id="PS50261"/>
    </source>
</evidence>
<dbReference type="InterPro" id="IPR000203">
    <property type="entry name" value="GPS"/>
</dbReference>
<gene>
    <name evidence="21" type="ORF">CCAP1982_LOCUS19992</name>
</gene>
<dbReference type="FunFam" id="2.60.220.50:FF:000024">
    <property type="entry name" value="latrophilin Cirl isoform X2"/>
    <property type="match status" value="1"/>
</dbReference>
<dbReference type="InterPro" id="IPR036445">
    <property type="entry name" value="GPCR_2_extracell_dom_sf"/>
</dbReference>
<protein>
    <recommendedName>
        <fullName evidence="4">Latrophilin Cirl</fullName>
    </recommendedName>
</protein>
<keyword evidence="15" id="KW-0807">Transducer</keyword>
<feature type="compositionally biased region" description="Basic and acidic residues" evidence="16">
    <location>
        <begin position="1488"/>
        <end position="1503"/>
    </location>
</feature>
<reference evidence="21" key="1">
    <citation type="submission" date="2020-11" db="EMBL/GenBank/DDBJ databases">
        <authorList>
            <person name="Whitehead M."/>
        </authorList>
    </citation>
    <scope>NUCLEOTIDE SEQUENCE</scope>
    <source>
        <strain evidence="21">EGII</strain>
    </source>
</reference>
<keyword evidence="8" id="KW-0430">Lectin</keyword>
<dbReference type="GO" id="GO:0030246">
    <property type="term" value="F:carbohydrate binding"/>
    <property type="evidence" value="ECO:0007669"/>
    <property type="project" value="UniProtKB-KW"/>
</dbReference>
<comment type="similarity">
    <text evidence="2">Belongs to the G-protein coupled receptor 2 family. LN-TM7 subfamily.</text>
</comment>
<dbReference type="GO" id="GO:0004930">
    <property type="term" value="F:G protein-coupled receptor activity"/>
    <property type="evidence" value="ECO:0007669"/>
    <property type="project" value="UniProtKB-KW"/>
</dbReference>
<feature type="compositionally biased region" description="Low complexity" evidence="16">
    <location>
        <begin position="1716"/>
        <end position="1733"/>
    </location>
</feature>
<feature type="compositionally biased region" description="Basic residues" evidence="16">
    <location>
        <begin position="1258"/>
        <end position="1267"/>
    </location>
</feature>
<dbReference type="InterPro" id="IPR000832">
    <property type="entry name" value="GPCR_2_secretin-like"/>
</dbReference>
<dbReference type="GO" id="GO:0007166">
    <property type="term" value="P:cell surface receptor signaling pathway"/>
    <property type="evidence" value="ECO:0007669"/>
    <property type="project" value="InterPro"/>
</dbReference>
<feature type="region of interest" description="Disordered" evidence="16">
    <location>
        <begin position="1476"/>
        <end position="1578"/>
    </location>
</feature>
<comment type="caution">
    <text evidence="21">The sequence shown here is derived from an EMBL/GenBank/DDBJ whole genome shotgun (WGS) entry which is preliminary data.</text>
</comment>
<feature type="transmembrane region" description="Helical" evidence="17">
    <location>
        <begin position="962"/>
        <end position="984"/>
    </location>
</feature>
<evidence type="ECO:0000313" key="21">
    <source>
        <dbReference type="EMBL" id="CAD7011880.1"/>
    </source>
</evidence>
<evidence type="ECO:0000256" key="8">
    <source>
        <dbReference type="ARBA" id="ARBA00022734"/>
    </source>
</evidence>
<dbReference type="EMBL" id="CAJHJT010000056">
    <property type="protein sequence ID" value="CAD7011880.1"/>
    <property type="molecule type" value="Genomic_DNA"/>
</dbReference>
<feature type="domain" description="GAIN-B" evidence="18">
    <location>
        <begin position="522"/>
        <end position="718"/>
    </location>
</feature>